<dbReference type="InterPro" id="IPR001761">
    <property type="entry name" value="Peripla_BP/Lac1_sug-bd_dom"/>
</dbReference>
<organism evidence="5 6">
    <name type="scientific">Microbacterium foliorum</name>
    <dbReference type="NCBI Taxonomy" id="104336"/>
    <lineage>
        <taxon>Bacteria</taxon>
        <taxon>Bacillati</taxon>
        <taxon>Actinomycetota</taxon>
        <taxon>Actinomycetes</taxon>
        <taxon>Micrococcales</taxon>
        <taxon>Microbacteriaceae</taxon>
        <taxon>Microbacterium</taxon>
    </lineage>
</organism>
<evidence type="ECO:0000256" key="1">
    <source>
        <dbReference type="ARBA" id="ARBA00023015"/>
    </source>
</evidence>
<evidence type="ECO:0000313" key="6">
    <source>
        <dbReference type="Proteomes" id="UP001249291"/>
    </source>
</evidence>
<dbReference type="CDD" id="cd01392">
    <property type="entry name" value="HTH_LacI"/>
    <property type="match status" value="1"/>
</dbReference>
<dbReference type="CDD" id="cd06267">
    <property type="entry name" value="PBP1_LacI_sugar_binding-like"/>
    <property type="match status" value="1"/>
</dbReference>
<evidence type="ECO:0000256" key="3">
    <source>
        <dbReference type="ARBA" id="ARBA00023163"/>
    </source>
</evidence>
<dbReference type="InterPro" id="IPR010982">
    <property type="entry name" value="Lambda_DNA-bd_dom_sf"/>
</dbReference>
<dbReference type="Gene3D" id="1.10.260.40">
    <property type="entry name" value="lambda repressor-like DNA-binding domains"/>
    <property type="match status" value="1"/>
</dbReference>
<dbReference type="RefSeq" id="WP_056374631.1">
    <property type="nucleotide sequence ID" value="NZ_JAVIZQ010000001.1"/>
</dbReference>
<dbReference type="PANTHER" id="PTHR30146">
    <property type="entry name" value="LACI-RELATED TRANSCRIPTIONAL REPRESSOR"/>
    <property type="match status" value="1"/>
</dbReference>
<feature type="domain" description="HTH lacI-type" evidence="4">
    <location>
        <begin position="2"/>
        <end position="55"/>
    </location>
</feature>
<dbReference type="PROSITE" id="PS50932">
    <property type="entry name" value="HTH_LACI_2"/>
    <property type="match status" value="1"/>
</dbReference>
<keyword evidence="6" id="KW-1185">Reference proteome</keyword>
<name>A0ABU1HSY1_9MICO</name>
<evidence type="ECO:0000256" key="2">
    <source>
        <dbReference type="ARBA" id="ARBA00023125"/>
    </source>
</evidence>
<dbReference type="InterPro" id="IPR000843">
    <property type="entry name" value="HTH_LacI"/>
</dbReference>
<sequence length="331" mass="35113">MVTIYDVARLAQVSPATVSRVFNGTSVSASKVEAVRRAAEQLRFTPNRTARTLRRQSSEVIGLVIPDIENPYFTEMARGVEDVASEAGYSVVLCNSDSQLEKEATYLQIAISEHMSGVIIATADERSDLGGILATGRPVVAVDRSTTYDIDGVVMANRAAGASAAKDLIDAGYRRIAYIGGPEHIDTAAERAAGWRQALSAAHPDLDLDDLERFTTFRVDGGREAMEQLLALPEPPDAVVAGNNLIGVGAIQVLTEQGLTPPQVGVAVIGSLPFTTLSPTAVTVVRLPARHMGVTAARMLLERIGGDDQPSRTVVLRNEIQPASAVATARG</sequence>
<dbReference type="SUPFAM" id="SSF53822">
    <property type="entry name" value="Periplasmic binding protein-like I"/>
    <property type="match status" value="1"/>
</dbReference>
<dbReference type="SUPFAM" id="SSF47413">
    <property type="entry name" value="lambda repressor-like DNA-binding domains"/>
    <property type="match status" value="1"/>
</dbReference>
<dbReference type="PANTHER" id="PTHR30146:SF153">
    <property type="entry name" value="LACTOSE OPERON REPRESSOR"/>
    <property type="match status" value="1"/>
</dbReference>
<dbReference type="Gene3D" id="3.40.50.2300">
    <property type="match status" value="2"/>
</dbReference>
<dbReference type="PRINTS" id="PR00036">
    <property type="entry name" value="HTHLACI"/>
</dbReference>
<dbReference type="EMBL" id="JAVIZQ010000001">
    <property type="protein sequence ID" value="MDR6143147.1"/>
    <property type="molecule type" value="Genomic_DNA"/>
</dbReference>
<gene>
    <name evidence="5" type="ORF">QE375_002701</name>
</gene>
<protein>
    <submittedName>
        <fullName evidence="5">LacI family transcriptional regulator</fullName>
    </submittedName>
</protein>
<keyword evidence="1" id="KW-0805">Transcription regulation</keyword>
<evidence type="ECO:0000259" key="4">
    <source>
        <dbReference type="PROSITE" id="PS50932"/>
    </source>
</evidence>
<dbReference type="InterPro" id="IPR028082">
    <property type="entry name" value="Peripla_BP_I"/>
</dbReference>
<accession>A0ABU1HSY1</accession>
<dbReference type="SMART" id="SM00354">
    <property type="entry name" value="HTH_LACI"/>
    <property type="match status" value="1"/>
</dbReference>
<keyword evidence="2" id="KW-0238">DNA-binding</keyword>
<evidence type="ECO:0000313" key="5">
    <source>
        <dbReference type="EMBL" id="MDR6143147.1"/>
    </source>
</evidence>
<comment type="caution">
    <text evidence="5">The sequence shown here is derived from an EMBL/GenBank/DDBJ whole genome shotgun (WGS) entry which is preliminary data.</text>
</comment>
<dbReference type="Proteomes" id="UP001249291">
    <property type="component" value="Unassembled WGS sequence"/>
</dbReference>
<reference evidence="5 6" key="1">
    <citation type="submission" date="2023-08" db="EMBL/GenBank/DDBJ databases">
        <title>Functional and genomic diversity of the sorghum phyllosphere microbiome.</title>
        <authorList>
            <person name="Shade A."/>
        </authorList>
    </citation>
    <scope>NUCLEOTIDE SEQUENCE [LARGE SCALE GENOMIC DNA]</scope>
    <source>
        <strain evidence="5 6">SORGH_AS_0445</strain>
    </source>
</reference>
<dbReference type="Pfam" id="PF00356">
    <property type="entry name" value="LacI"/>
    <property type="match status" value="1"/>
</dbReference>
<proteinExistence type="predicted"/>
<keyword evidence="3" id="KW-0804">Transcription</keyword>
<dbReference type="Pfam" id="PF00532">
    <property type="entry name" value="Peripla_BP_1"/>
    <property type="match status" value="1"/>
</dbReference>